<proteinExistence type="predicted"/>
<evidence type="ECO:0000313" key="4">
    <source>
        <dbReference type="Proteomes" id="UP001630127"/>
    </source>
</evidence>
<feature type="coiled-coil region" evidence="1">
    <location>
        <begin position="955"/>
        <end position="1108"/>
    </location>
</feature>
<evidence type="ECO:0000256" key="2">
    <source>
        <dbReference type="SAM" id="MobiDB-lite"/>
    </source>
</evidence>
<dbReference type="EMBL" id="JBJUIK010000015">
    <property type="protein sequence ID" value="KAL3501070.1"/>
    <property type="molecule type" value="Genomic_DNA"/>
</dbReference>
<organism evidence="3 4">
    <name type="scientific">Cinchona calisaya</name>
    <dbReference type="NCBI Taxonomy" id="153742"/>
    <lineage>
        <taxon>Eukaryota</taxon>
        <taxon>Viridiplantae</taxon>
        <taxon>Streptophyta</taxon>
        <taxon>Embryophyta</taxon>
        <taxon>Tracheophyta</taxon>
        <taxon>Spermatophyta</taxon>
        <taxon>Magnoliopsida</taxon>
        <taxon>eudicotyledons</taxon>
        <taxon>Gunneridae</taxon>
        <taxon>Pentapetalae</taxon>
        <taxon>asterids</taxon>
        <taxon>lamiids</taxon>
        <taxon>Gentianales</taxon>
        <taxon>Rubiaceae</taxon>
        <taxon>Cinchonoideae</taxon>
        <taxon>Cinchoneae</taxon>
        <taxon>Cinchona</taxon>
    </lineage>
</organism>
<dbReference type="PANTHER" id="PTHR43939:SF68">
    <property type="entry name" value="CENTROSOMAL PROTEIN OF 290 KDA-LIKE"/>
    <property type="match status" value="1"/>
</dbReference>
<feature type="compositionally biased region" description="Basic and acidic residues" evidence="2">
    <location>
        <begin position="47"/>
        <end position="66"/>
    </location>
</feature>
<sequence>MAKIYDSEEDLREGSTAAAAEYPDSNDSVPVEPTFDSAGNHQVDGSRSTEDESSDVKVTEDGGRDEMFVDCSDEIETSETQMNSEEKDDVQDTHVEELNDRTQVEDLLAEITRLQNKLEETVAEKQSFTQKYEEESATLKGELSHLQYQLKALNDQHSLLGITDVSFSDNCDTPELGDRNDLVSDASLHEMVTECLKFLTSAMSLQSQTKHSIKELHASLQMKDSEIEDLSLKIAESSMSSEVVISYLNSMQEADSQKSKGLLEKDHNIEEIANRILASLPVTVYQEGGFLDDTVGEKFSHVERSISLLIEKFNQFLSGIGKLKLSLTDITPDIHLEDEAGILLSAHDKLLELKRKEVDLNEKLGHFENENKVLIEQLDKNKALIESANAELEQEKTKYANTKEKLSLAVTKGKALVQQRDSLKHALAEKTSELEKCLIELQEKSNALDTAEQNKDLLLQSENLAVQLRESLVQKDSLLHECGEILLHAAGNEETQSLDLIEKLRWIADERNALKGLTIEFQKVSDALSLISFPENLLSNDMETRVNWLVQLFSMAKDEALKLQEEMVETREASIKEIDRLVESVLAETQEKHYLQEELKDLRSKYKGIVEKEHQVSSERDQIVGMLFEASGMTNSREKVNISQPDMAKIIAKIREDAEASIESSYSQAGIFEKLQSLLYIRAQEVTLYEHLLEEGMLNRAEMSQISEKLVIMTQEFHTLKDEKVSVEKELVRSEEKAALIREKLSMAVKKGKGLVQERENLRRGLDEKNAEIERLTSELQDQVSSCNDFRDQIKKLVADMECIPKLETDLVATTEQRNQLEQFLVESNSMLQKVIESIDGIDLPCGFVFREPVEKVKWIAGYLSECQNAKNQAQEELEKLKDESSSLTSKLVETETSMKSIEDALLDTQNSISQILEEKRELEVAKIQTVQDLQKALEEVASQKSKFAEVSATIKSFEQALTMAEDNISDLANEKEDALVSRAAAELELQKLKEEDSIHVSRLVEAEKTIQSLEDALSQAENCFSVLAEENNKTQIGRFDLEDEMKKLKAEADSQASKLSDAALTIKSLGDAILDADNKISDLVKENKNAEHEISALNSKLQACFQELDGTRGSMANRSMELSGYLTSIQTIIRDDILSSLLKKSFEKKIESLQDMDFILKEMKDCFFDIIGSDLLQNHPVMEDDYSVSTLLPDGLDNVRKMEIINGQVYAVDDENIVLHFEKTLEELRLRDKTLAEKIGSCSEFLDDFILALLKRLRVAKDGVIVARELVSSLKQRVNDVEMDRQAQEKTVSLLESDIKTLLSACCKATEELELEVQNDILELSSTPVLENLKDSSFMEIGAGGGEDTLIDHNIKIEGSKYVQTAEKLLLATKKSRNLSRHFHGMKNMMVSTVEDLQNELRETKTTCEKLLEVTDLNQKKISKLETDLGAAENLCSEMRLIIENHEVREAILKEREAELLTAHSTSVTKVHEAQDFPLSASEIKSIFDKISAIDISFAESEVKNVEIKGSANVQKLFYIIDNFNGLKNQIKSEYQEKENLQSMLEKQINATKHLMEEVKEHVTEKQESERMKNELAIGLESIIQKLGGAKLVGGEKVAHLTGLLPVLDLMVMSTVSESEHLKSKTDELNAKLLDAQKVVDQLSSKVKSLEGSSQGGVSFPETFKEKGILELSTSNTQPEISEVQDLGPVGKNGAVSSVSSAAHVRTLRKGSSDHLAISIDPESERLINSEQDDQDKGHVFKSLNTSGLIPRQGKMIADRIDGIWVSGGRVLMSHPRGRLGLIAYWLFLHIWLLGSIL</sequence>
<dbReference type="Proteomes" id="UP001630127">
    <property type="component" value="Unassembled WGS sequence"/>
</dbReference>
<keyword evidence="4" id="KW-1185">Reference proteome</keyword>
<feature type="coiled-coil region" evidence="1">
    <location>
        <begin position="717"/>
        <end position="786"/>
    </location>
</feature>
<keyword evidence="1" id="KW-0175">Coiled coil</keyword>
<feature type="coiled-coil region" evidence="1">
    <location>
        <begin position="1525"/>
        <end position="1559"/>
    </location>
</feature>
<comment type="caution">
    <text evidence="3">The sequence shown here is derived from an EMBL/GenBank/DDBJ whole genome shotgun (WGS) entry which is preliminary data.</text>
</comment>
<evidence type="ECO:0000313" key="3">
    <source>
        <dbReference type="EMBL" id="KAL3501070.1"/>
    </source>
</evidence>
<dbReference type="PANTHER" id="PTHR43939">
    <property type="entry name" value="COILED-COIL DOMAIN-CONTAINING PROTEIN 158"/>
    <property type="match status" value="1"/>
</dbReference>
<accession>A0ABD2Y5H9</accession>
<feature type="coiled-coil region" evidence="1">
    <location>
        <begin position="104"/>
        <end position="131"/>
    </location>
</feature>
<feature type="region of interest" description="Disordered" evidence="2">
    <location>
        <begin position="1"/>
        <end position="66"/>
    </location>
</feature>
<protein>
    <submittedName>
        <fullName evidence="3">Uncharacterized protein</fullName>
    </submittedName>
</protein>
<feature type="compositionally biased region" description="Polar residues" evidence="2">
    <location>
        <begin position="37"/>
        <end position="46"/>
    </location>
</feature>
<gene>
    <name evidence="3" type="ORF">ACH5RR_035519</name>
</gene>
<evidence type="ECO:0000256" key="1">
    <source>
        <dbReference type="SAM" id="Coils"/>
    </source>
</evidence>
<name>A0ABD2Y5H9_9GENT</name>
<feature type="coiled-coil region" evidence="1">
    <location>
        <begin position="860"/>
        <end position="898"/>
    </location>
</feature>
<reference evidence="3 4" key="1">
    <citation type="submission" date="2024-11" db="EMBL/GenBank/DDBJ databases">
        <title>A near-complete genome assembly of Cinchona calisaya.</title>
        <authorList>
            <person name="Lian D.C."/>
            <person name="Zhao X.W."/>
            <person name="Wei L."/>
        </authorList>
    </citation>
    <scope>NUCLEOTIDE SEQUENCE [LARGE SCALE GENOMIC DNA]</scope>
    <source>
        <tissue evidence="3">Nenye</tissue>
    </source>
</reference>
<feature type="coiled-coil region" evidence="1">
    <location>
        <begin position="350"/>
        <end position="461"/>
    </location>
</feature>